<evidence type="ECO:0000256" key="1">
    <source>
        <dbReference type="SAM" id="SignalP"/>
    </source>
</evidence>
<dbReference type="InterPro" id="IPR038674">
    <property type="entry name" value="CzcE_sf"/>
</dbReference>
<feature type="chain" id="PRO_5002142806" description="CzcE family metal-binding protein" evidence="1">
    <location>
        <begin position="21"/>
        <end position="115"/>
    </location>
</feature>
<organism evidence="2 3">
    <name type="scientific">Noviherbaspirillum autotrophicum</name>
    <dbReference type="NCBI Taxonomy" id="709839"/>
    <lineage>
        <taxon>Bacteria</taxon>
        <taxon>Pseudomonadati</taxon>
        <taxon>Pseudomonadota</taxon>
        <taxon>Betaproteobacteria</taxon>
        <taxon>Burkholderiales</taxon>
        <taxon>Oxalobacteraceae</taxon>
        <taxon>Noviherbaspirillum</taxon>
    </lineage>
</organism>
<comment type="caution">
    <text evidence="2">The sequence shown here is derived from an EMBL/GenBank/DDBJ whole genome shotgun (WGS) entry which is preliminary data.</text>
</comment>
<dbReference type="InterPro" id="IPR031560">
    <property type="entry name" value="CzcE"/>
</dbReference>
<reference evidence="2 3" key="1">
    <citation type="submission" date="2014-12" db="EMBL/GenBank/DDBJ databases">
        <title>Denitrispirillum autotrophicum gen. nov., sp. nov., Denitrifying, Facultatively Autotrophic Bacteria Isolated from Rice Paddy Soil.</title>
        <authorList>
            <person name="Ishii S."/>
            <person name="Ashida N."/>
            <person name="Ohno H."/>
            <person name="Otsuka S."/>
            <person name="Yokota A."/>
            <person name="Senoo K."/>
        </authorList>
    </citation>
    <scope>NUCLEOTIDE SEQUENCE [LARGE SCALE GENOMIC DNA]</scope>
    <source>
        <strain evidence="2 3">TSA66</strain>
    </source>
</reference>
<proteinExistence type="predicted"/>
<dbReference type="PROSITE" id="PS51257">
    <property type="entry name" value="PROKAR_LIPOPROTEIN"/>
    <property type="match status" value="1"/>
</dbReference>
<accession>A0A0C1Y3W2</accession>
<dbReference type="Pfam" id="PF16986">
    <property type="entry name" value="CzcE"/>
    <property type="match status" value="1"/>
</dbReference>
<evidence type="ECO:0000313" key="2">
    <source>
        <dbReference type="EMBL" id="KIF81798.1"/>
    </source>
</evidence>
<evidence type="ECO:0000313" key="3">
    <source>
        <dbReference type="Proteomes" id="UP000031572"/>
    </source>
</evidence>
<gene>
    <name evidence="2" type="ORF">TSA66_14920</name>
</gene>
<name>A0A0C1Y3W2_9BURK</name>
<dbReference type="Gene3D" id="2.60.40.2280">
    <property type="entry name" value="Heavy-metal resistance protein CzcE"/>
    <property type="match status" value="1"/>
</dbReference>
<dbReference type="OrthoDB" id="8781507at2"/>
<dbReference type="RefSeq" id="WP_040040554.1">
    <property type="nucleotide sequence ID" value="NZ_JWJG01000028.1"/>
</dbReference>
<sequence length="115" mass="12552">MKPLRICLVIVVLLSACAHRDIDYPIGFLGDPAPLNGATETIAIRPDTKWINVTGGDTVRFVVGEKSFAWTFNVARNVTAFDLRRVAPPGVLDHRVDAYVAPDPKYLGGDGDSRM</sequence>
<keyword evidence="1" id="KW-0732">Signal</keyword>
<keyword evidence="3" id="KW-1185">Reference proteome</keyword>
<dbReference type="EMBL" id="JWJG01000028">
    <property type="protein sequence ID" value="KIF81798.1"/>
    <property type="molecule type" value="Genomic_DNA"/>
</dbReference>
<dbReference type="AlphaFoldDB" id="A0A0C1Y3W2"/>
<feature type="signal peptide" evidence="1">
    <location>
        <begin position="1"/>
        <end position="20"/>
    </location>
</feature>
<dbReference type="Proteomes" id="UP000031572">
    <property type="component" value="Unassembled WGS sequence"/>
</dbReference>
<protein>
    <recommendedName>
        <fullName evidence="4">CzcE family metal-binding protein</fullName>
    </recommendedName>
</protein>
<evidence type="ECO:0008006" key="4">
    <source>
        <dbReference type="Google" id="ProtNLM"/>
    </source>
</evidence>